<dbReference type="InterPro" id="IPR019037">
    <property type="entry name" value="Restrct_endonuc_II_Bsp6I"/>
</dbReference>
<dbReference type="EMBL" id="MN740153">
    <property type="protein sequence ID" value="QHT90360.1"/>
    <property type="molecule type" value="Genomic_DNA"/>
</dbReference>
<name>A0A6C0ICN6_9ZZZZ</name>
<reference evidence="1" key="1">
    <citation type="journal article" date="2020" name="Nature">
        <title>Giant virus diversity and host interactions through global metagenomics.</title>
        <authorList>
            <person name="Schulz F."/>
            <person name="Roux S."/>
            <person name="Paez-Espino D."/>
            <person name="Jungbluth S."/>
            <person name="Walsh D.A."/>
            <person name="Denef V.J."/>
            <person name="McMahon K.D."/>
            <person name="Konstantinidis K.T."/>
            <person name="Eloe-Fadrosh E.A."/>
            <person name="Kyrpides N.C."/>
            <person name="Woyke T."/>
        </authorList>
    </citation>
    <scope>NUCLEOTIDE SEQUENCE</scope>
    <source>
        <strain evidence="1">GVMAG-M-3300023184-68</strain>
    </source>
</reference>
<proteinExistence type="predicted"/>
<evidence type="ECO:0000313" key="1">
    <source>
        <dbReference type="EMBL" id="QHT90360.1"/>
    </source>
</evidence>
<protein>
    <submittedName>
        <fullName evidence="1">Uncharacterized protein</fullName>
    </submittedName>
</protein>
<dbReference type="AlphaFoldDB" id="A0A6C0ICN6"/>
<organism evidence="1">
    <name type="scientific">viral metagenome</name>
    <dbReference type="NCBI Taxonomy" id="1070528"/>
    <lineage>
        <taxon>unclassified sequences</taxon>
        <taxon>metagenomes</taxon>
        <taxon>organismal metagenomes</taxon>
    </lineage>
</organism>
<accession>A0A6C0ICN6</accession>
<dbReference type="Pfam" id="PF09504">
    <property type="entry name" value="RE_Bsp6I"/>
    <property type="match status" value="1"/>
</dbReference>
<sequence>MATFKKLSTVSLLASGTAFQGLPHTNQHGKGHMERVASSLQTLPVKKNINNDMSMEDLKDTIDDLLVLTRRLKERFEHKNVQYRLPNFPDYISENMVMRIIQQTDNSCTRSCSGDLYSLLQGKIEVKCFTSVGPSSFGPKCEWDVIYFLDAMEWTNNHFVLYKINLKNSSEEWKKIKINKAESYTDQCDQKRRPRLAWSLLYPQIREHTEIVFDGSFEDITPTTMEEVSEQSI</sequence>